<keyword evidence="11" id="KW-1185">Reference proteome</keyword>
<evidence type="ECO:0000256" key="3">
    <source>
        <dbReference type="ARBA" id="ARBA00016310"/>
    </source>
</evidence>
<proteinExistence type="inferred from homology"/>
<comment type="catalytic activity">
    <reaction evidence="1">
        <text>Hydrolysis of Pro-|-Xaa &gt;&gt; Ala-|-Xaa in oligopeptides.</text>
        <dbReference type="EC" id="3.4.21.26"/>
    </reaction>
</comment>
<keyword evidence="8" id="KW-0732">Signal</keyword>
<feature type="domain" description="Peptidase S9A N-terminal" evidence="10">
    <location>
        <begin position="46"/>
        <end position="454"/>
    </location>
</feature>
<dbReference type="GO" id="GO:0006508">
    <property type="term" value="P:proteolysis"/>
    <property type="evidence" value="ECO:0007669"/>
    <property type="project" value="UniProtKB-KW"/>
</dbReference>
<organism evidence="11 12">
    <name type="scientific">Parastrongyloides trichosuri</name>
    <name type="common">Possum-specific nematode worm</name>
    <dbReference type="NCBI Taxonomy" id="131310"/>
    <lineage>
        <taxon>Eukaryota</taxon>
        <taxon>Metazoa</taxon>
        <taxon>Ecdysozoa</taxon>
        <taxon>Nematoda</taxon>
        <taxon>Chromadorea</taxon>
        <taxon>Rhabditida</taxon>
        <taxon>Tylenchina</taxon>
        <taxon>Panagrolaimomorpha</taxon>
        <taxon>Strongyloidoidea</taxon>
        <taxon>Strongyloididae</taxon>
        <taxon>Parastrongyloides</taxon>
    </lineage>
</organism>
<evidence type="ECO:0000256" key="4">
    <source>
        <dbReference type="ARBA" id="ARBA00022670"/>
    </source>
</evidence>
<sequence length="755" mass="86176">MLLVAIITTIIIQYQFVRLGETSSIVKPYETITDGTTIKVNVTRYPLIRKDETIVEILHGTKVSDPYRYLEDPTNVETKNFINKLNTLTSDVLSQSKYKDMIKEKIISYFNFEKYGIFEKYGDYYYYSFNPGLDNQNSIYRKKNLSDKGEKFIDVNSFSPDGLISLSFFKTSLDGKLIAYGLSSNGSDWNEIHFMDVHGNKLNDIIKQVKHSEKTFVLNGKGFVYSTYPNRKETDDGTTVDKNEYHSLYYHEMGTDSKNDIIIGEYKNNKDVLTAGYTLSNSNGRYLFVDFINGTDTRNIIYYYDLKNVNEIKRKLDWKPLFDKGDASYSIFDVNDEEVYIKTDKDAPMGKIFRMKISDAPKGESSWVILVDENKNKKIEEVITVGDKYFLCNYLEDVKSTLYIHDKETGKMIQQIDIEPGLVDDLHSHKGSNEFFVSFNSQVSPTTIYKGNLDVLERGEKVKLQIIVQTKPTSLNLNEFSVKQEFYKSKDGTKVPMFIFHNKNLKLDGTNPVLLEGYGGYGISNIPSYSASRTMFVKHFGGIIVTANIRGGGEYGEEWHKNGMLHKKQNTFDDFIAGAEYLIQKNYTKPSKLGIRGGSNGGLLMGAVSQQRPDLFGGVINQVGALDMLRFHKFTSGGAWISEYGDPDVKEDFDYLLTYSPYHNLKLPKNKIQWPSTLLETGDHDDRVVPSHTLKYMARLYEILQDAKDYQTNPVLASVEKSAGHGSGTPLSKNMDELVREFSFLELALNLKWRD</sequence>
<dbReference type="EC" id="3.4.21.-" evidence="7"/>
<dbReference type="InterPro" id="IPR051167">
    <property type="entry name" value="Prolyl_oligopep/macrocyclase"/>
</dbReference>
<evidence type="ECO:0000256" key="5">
    <source>
        <dbReference type="ARBA" id="ARBA00022801"/>
    </source>
</evidence>
<dbReference type="Gene3D" id="2.130.10.120">
    <property type="entry name" value="Prolyl oligopeptidase, N-terminal domain"/>
    <property type="match status" value="1"/>
</dbReference>
<name>A0A0N4ZL25_PARTI</name>
<reference evidence="12" key="1">
    <citation type="submission" date="2017-02" db="UniProtKB">
        <authorList>
            <consortium name="WormBaseParasite"/>
        </authorList>
    </citation>
    <scope>IDENTIFICATION</scope>
</reference>
<dbReference type="InterPro" id="IPR001375">
    <property type="entry name" value="Peptidase_S9_cat"/>
</dbReference>
<dbReference type="PANTHER" id="PTHR42881:SF2">
    <property type="entry name" value="PROLYL ENDOPEPTIDASE"/>
    <property type="match status" value="1"/>
</dbReference>
<evidence type="ECO:0000259" key="9">
    <source>
        <dbReference type="Pfam" id="PF00326"/>
    </source>
</evidence>
<dbReference type="Pfam" id="PF00326">
    <property type="entry name" value="Peptidase_S9"/>
    <property type="match status" value="1"/>
</dbReference>
<evidence type="ECO:0000256" key="2">
    <source>
        <dbReference type="ARBA" id="ARBA00005228"/>
    </source>
</evidence>
<dbReference type="GO" id="GO:0004252">
    <property type="term" value="F:serine-type endopeptidase activity"/>
    <property type="evidence" value="ECO:0007669"/>
    <property type="project" value="UniProtKB-UniRule"/>
</dbReference>
<dbReference type="GO" id="GO:0070012">
    <property type="term" value="F:oligopeptidase activity"/>
    <property type="evidence" value="ECO:0007669"/>
    <property type="project" value="TreeGrafter"/>
</dbReference>
<dbReference type="Pfam" id="PF02897">
    <property type="entry name" value="Peptidase_S9_N"/>
    <property type="match status" value="1"/>
</dbReference>
<feature type="chain" id="PRO_5005891874" description="Prolyl endopeptidase" evidence="8">
    <location>
        <begin position="23"/>
        <end position="755"/>
    </location>
</feature>
<comment type="similarity">
    <text evidence="2 7">Belongs to the peptidase S9A family.</text>
</comment>
<dbReference type="GO" id="GO:0005829">
    <property type="term" value="C:cytosol"/>
    <property type="evidence" value="ECO:0007669"/>
    <property type="project" value="TreeGrafter"/>
</dbReference>
<dbReference type="FunFam" id="3.40.50.1820:FF:000005">
    <property type="entry name" value="Prolyl endopeptidase"/>
    <property type="match status" value="1"/>
</dbReference>
<dbReference type="SUPFAM" id="SSF50993">
    <property type="entry name" value="Peptidase/esterase 'gauge' domain"/>
    <property type="match status" value="1"/>
</dbReference>
<accession>A0A0N4ZL25</accession>
<dbReference type="InterPro" id="IPR023302">
    <property type="entry name" value="Pept_S9A_N"/>
</dbReference>
<dbReference type="SUPFAM" id="SSF53474">
    <property type="entry name" value="alpha/beta-Hydrolases"/>
    <property type="match status" value="1"/>
</dbReference>
<dbReference type="AlphaFoldDB" id="A0A0N4ZL25"/>
<dbReference type="PANTHER" id="PTHR42881">
    <property type="entry name" value="PROLYL ENDOPEPTIDASE"/>
    <property type="match status" value="1"/>
</dbReference>
<dbReference type="InterPro" id="IPR029058">
    <property type="entry name" value="AB_hydrolase_fold"/>
</dbReference>
<evidence type="ECO:0000256" key="8">
    <source>
        <dbReference type="SAM" id="SignalP"/>
    </source>
</evidence>
<keyword evidence="5 7" id="KW-0378">Hydrolase</keyword>
<dbReference type="PRINTS" id="PR00862">
    <property type="entry name" value="PROLIGOPTASE"/>
</dbReference>
<evidence type="ECO:0000256" key="7">
    <source>
        <dbReference type="RuleBase" id="RU368024"/>
    </source>
</evidence>
<keyword evidence="4 7" id="KW-0645">Protease</keyword>
<evidence type="ECO:0000259" key="10">
    <source>
        <dbReference type="Pfam" id="PF02897"/>
    </source>
</evidence>
<feature type="domain" description="Peptidase S9 prolyl oligopeptidase catalytic" evidence="9">
    <location>
        <begin position="528"/>
        <end position="750"/>
    </location>
</feature>
<evidence type="ECO:0000313" key="12">
    <source>
        <dbReference type="WBParaSite" id="PTRK_0000883000.1"/>
    </source>
</evidence>
<dbReference type="WBParaSite" id="PTRK_0000883000.1">
    <property type="protein sequence ID" value="PTRK_0000883000.1"/>
    <property type="gene ID" value="PTRK_0000883000"/>
</dbReference>
<protein>
    <recommendedName>
        <fullName evidence="3 7">Prolyl endopeptidase</fullName>
        <ecNumber evidence="7">3.4.21.-</ecNumber>
    </recommendedName>
</protein>
<evidence type="ECO:0000313" key="11">
    <source>
        <dbReference type="Proteomes" id="UP000038045"/>
    </source>
</evidence>
<evidence type="ECO:0000256" key="6">
    <source>
        <dbReference type="ARBA" id="ARBA00022825"/>
    </source>
</evidence>
<dbReference type="InterPro" id="IPR002470">
    <property type="entry name" value="Peptidase_S9A"/>
</dbReference>
<evidence type="ECO:0000256" key="1">
    <source>
        <dbReference type="ARBA" id="ARBA00001070"/>
    </source>
</evidence>
<dbReference type="Gene3D" id="3.40.50.1820">
    <property type="entry name" value="alpha/beta hydrolase"/>
    <property type="match status" value="1"/>
</dbReference>
<dbReference type="Proteomes" id="UP000038045">
    <property type="component" value="Unplaced"/>
</dbReference>
<feature type="signal peptide" evidence="8">
    <location>
        <begin position="1"/>
        <end position="22"/>
    </location>
</feature>
<keyword evidence="6 7" id="KW-0720">Serine protease</keyword>